<proteinExistence type="predicted"/>
<dbReference type="Proteomes" id="UP000248536">
    <property type="component" value="Chromosome"/>
</dbReference>
<dbReference type="EMBL" id="CP030104">
    <property type="protein sequence ID" value="AWX45788.1"/>
    <property type="molecule type" value="Genomic_DNA"/>
</dbReference>
<dbReference type="OrthoDB" id="1433719at2"/>
<dbReference type="KEGG" id="spon:HME9304_02818"/>
<sequence length="315" mass="36347">MMNFILKIMFFCLTLIGAYFFFVDKLSEGYVDDYYNKFTQEAGSLVLGLSRGEQGIVPDIVEETFHGQIQTPVINFATNQSSYGEAYLRAVKRKLGINHKKGLFILSVTPGNFTAPQGMSDEEIIALDENTPMGKMDDFISSPNYEYIIDCYAYSLYNVFNPYKSQGPLLSHKNGWNEIRIDENPGPVVENDIANWKALTKKYYKRKLKEESISQYRIQSFIKTLNFLKEYGNVVMVRMPADVELIHLENDNWKDFDSKFDSIAKKHDVPYLNYSRLKDSLKTYDGSHLVSKSAKRFTRILSDDIDNLLVRQKTK</sequence>
<keyword evidence="2" id="KW-1185">Reference proteome</keyword>
<name>A0A2Z4LWP0_9FLAO</name>
<reference evidence="1 2" key="1">
    <citation type="submission" date="2018-06" db="EMBL/GenBank/DDBJ databases">
        <title>Spongiibacterium sp. HME9304 Genome sequencing and assembly.</title>
        <authorList>
            <person name="Kang H."/>
            <person name="Kim H."/>
            <person name="Joh K."/>
        </authorList>
    </citation>
    <scope>NUCLEOTIDE SEQUENCE [LARGE SCALE GENOMIC DNA]</scope>
    <source>
        <strain evidence="1 2">HME9304</strain>
    </source>
</reference>
<evidence type="ECO:0000313" key="1">
    <source>
        <dbReference type="EMBL" id="AWX45788.1"/>
    </source>
</evidence>
<gene>
    <name evidence="1" type="ORF">HME9304_02818</name>
</gene>
<evidence type="ECO:0008006" key="3">
    <source>
        <dbReference type="Google" id="ProtNLM"/>
    </source>
</evidence>
<organism evidence="1 2">
    <name type="scientific">Flagellimonas maritima</name>
    <dbReference type="NCBI Taxonomy" id="1383885"/>
    <lineage>
        <taxon>Bacteria</taxon>
        <taxon>Pseudomonadati</taxon>
        <taxon>Bacteroidota</taxon>
        <taxon>Flavobacteriia</taxon>
        <taxon>Flavobacteriales</taxon>
        <taxon>Flavobacteriaceae</taxon>
        <taxon>Flagellimonas</taxon>
    </lineage>
</organism>
<evidence type="ECO:0000313" key="2">
    <source>
        <dbReference type="Proteomes" id="UP000248536"/>
    </source>
</evidence>
<protein>
    <recommendedName>
        <fullName evidence="3">DUF1574 domain-containing protein</fullName>
    </recommendedName>
</protein>
<accession>A0A2Z4LWP0</accession>
<dbReference type="AlphaFoldDB" id="A0A2Z4LWP0"/>
<dbReference type="RefSeq" id="WP_123877511.1">
    <property type="nucleotide sequence ID" value="NZ_CP030104.1"/>
</dbReference>